<keyword evidence="3" id="KW-1185">Reference proteome</keyword>
<evidence type="ECO:0000256" key="1">
    <source>
        <dbReference type="SAM" id="SignalP"/>
    </source>
</evidence>
<dbReference type="EMBL" id="JAGSMN010000247">
    <property type="protein sequence ID" value="MBR7673735.1"/>
    <property type="molecule type" value="Genomic_DNA"/>
</dbReference>
<keyword evidence="1" id="KW-0732">Signal</keyword>
<reference evidence="2" key="1">
    <citation type="submission" date="2021-04" db="EMBL/GenBank/DDBJ databases">
        <title>Sequencing of actinobacteria type strains.</title>
        <authorList>
            <person name="Nguyen G.-S."/>
            <person name="Wentzel A."/>
        </authorList>
    </citation>
    <scope>NUCLEOTIDE SEQUENCE</scope>
    <source>
        <strain evidence="2">DSM 42095</strain>
    </source>
</reference>
<protein>
    <recommendedName>
        <fullName evidence="4">PknH-like extracellular domain-containing protein</fullName>
    </recommendedName>
</protein>
<feature type="signal peptide" evidence="1">
    <location>
        <begin position="1"/>
        <end position="22"/>
    </location>
</feature>
<gene>
    <name evidence="2" type="ORF">KDA82_12045</name>
</gene>
<evidence type="ECO:0000313" key="2">
    <source>
        <dbReference type="EMBL" id="MBR7673735.1"/>
    </source>
</evidence>
<dbReference type="Proteomes" id="UP000675554">
    <property type="component" value="Unassembled WGS sequence"/>
</dbReference>
<proteinExistence type="predicted"/>
<organism evidence="2 3">
    <name type="scientific">Streptomyces daliensis</name>
    <dbReference type="NCBI Taxonomy" id="299421"/>
    <lineage>
        <taxon>Bacteria</taxon>
        <taxon>Bacillati</taxon>
        <taxon>Actinomycetota</taxon>
        <taxon>Actinomycetes</taxon>
        <taxon>Kitasatosporales</taxon>
        <taxon>Streptomycetaceae</taxon>
        <taxon>Streptomyces</taxon>
    </lineage>
</organism>
<accession>A0A8T4IPQ7</accession>
<comment type="caution">
    <text evidence="2">The sequence shown here is derived from an EMBL/GenBank/DDBJ whole genome shotgun (WGS) entry which is preliminary data.</text>
</comment>
<feature type="chain" id="PRO_5038503508" description="PknH-like extracellular domain-containing protein" evidence="1">
    <location>
        <begin position="23"/>
        <end position="222"/>
    </location>
</feature>
<evidence type="ECO:0000313" key="3">
    <source>
        <dbReference type="Proteomes" id="UP000675554"/>
    </source>
</evidence>
<evidence type="ECO:0008006" key="4">
    <source>
        <dbReference type="Google" id="ProtNLM"/>
    </source>
</evidence>
<name>A0A8T4IPQ7_9ACTN</name>
<sequence>MRTAVAAAVVTTAALGTMVASGAAAGATGVTGTTGSAGAVGAAGSGARVAAAPGFLDAGELPPHSSSPWFAGTVTKGLPDPEPFCLEGAVPAGGGTYHRFFGTDYDTHAAQVSVVASSVTAAKALATSLEKKVAACAADWLRETPGGSASWDDYGTVAAGDSAHVYGVHTSIPESEPGVNLFAVGRDGKTVTVVRWAEMGHLDQAPLAAFKKTTATAVNKLN</sequence>
<dbReference type="AlphaFoldDB" id="A0A8T4IPQ7"/>